<dbReference type="PANTHER" id="PTHR33619:SF3">
    <property type="entry name" value="POLYSACCHARIDE EXPORT PROTEIN GFCE-RELATED"/>
    <property type="match status" value="1"/>
</dbReference>
<feature type="chain" id="PRO_5035718919" description="Polysaccharide export protein N-terminal domain-containing protein" evidence="3">
    <location>
        <begin position="21"/>
        <end position="167"/>
    </location>
</feature>
<dbReference type="Proteomes" id="UP000467488">
    <property type="component" value="Chromosome"/>
</dbReference>
<feature type="domain" description="Polysaccharide export protein N-terminal" evidence="4">
    <location>
        <begin position="88"/>
        <end position="155"/>
    </location>
</feature>
<organism evidence="5 6">
    <name type="scientific">Escherichia coli</name>
    <dbReference type="NCBI Taxonomy" id="562"/>
    <lineage>
        <taxon>Bacteria</taxon>
        <taxon>Pseudomonadati</taxon>
        <taxon>Pseudomonadota</taxon>
        <taxon>Gammaproteobacteria</taxon>
        <taxon>Enterobacterales</taxon>
        <taxon>Enterobacteriaceae</taxon>
        <taxon>Escherichia</taxon>
    </lineage>
</organism>
<name>A0A8S0FLX3_ECOLX</name>
<dbReference type="InterPro" id="IPR003715">
    <property type="entry name" value="Poly_export_N"/>
</dbReference>
<accession>A0A8S0FLX3</accession>
<dbReference type="EMBL" id="AP022360">
    <property type="protein sequence ID" value="BBU81036.1"/>
    <property type="molecule type" value="Genomic_DNA"/>
</dbReference>
<gene>
    <name evidence="5" type="ORF">EIMP300_24360</name>
</gene>
<evidence type="ECO:0000313" key="5">
    <source>
        <dbReference type="EMBL" id="BBU81036.1"/>
    </source>
</evidence>
<feature type="compositionally biased region" description="Low complexity" evidence="2">
    <location>
        <begin position="151"/>
        <end position="167"/>
    </location>
</feature>
<sequence length="167" mass="17560">MKLFKSILLIAACHAAQASATIDINADPNLTGAAPLTGILNGQKSDTQNMSGFDNTPPPAPPVVMSRMFGAQLFNGTSADSGATVGFNPDYILNPGDSIQVRLWGAFTFDGALQVDPKGNIFLPNVGPVKVAGVSNSQLNALVTSKVKEQYTSPTSTSTPPYYRRSQ</sequence>
<dbReference type="PANTHER" id="PTHR33619">
    <property type="entry name" value="POLYSACCHARIDE EXPORT PROTEIN GFCE-RELATED"/>
    <property type="match status" value="1"/>
</dbReference>
<dbReference type="Pfam" id="PF02563">
    <property type="entry name" value="Poly_export"/>
    <property type="match status" value="1"/>
</dbReference>
<feature type="region of interest" description="Disordered" evidence="2">
    <location>
        <begin position="148"/>
        <end position="167"/>
    </location>
</feature>
<dbReference type="GO" id="GO:0015159">
    <property type="term" value="F:polysaccharide transmembrane transporter activity"/>
    <property type="evidence" value="ECO:0007669"/>
    <property type="project" value="InterPro"/>
</dbReference>
<feature type="signal peptide" evidence="3">
    <location>
        <begin position="1"/>
        <end position="20"/>
    </location>
</feature>
<evidence type="ECO:0000313" key="6">
    <source>
        <dbReference type="Proteomes" id="UP000467488"/>
    </source>
</evidence>
<dbReference type="AlphaFoldDB" id="A0A8S0FLX3"/>
<dbReference type="Gene3D" id="3.30.1950.10">
    <property type="entry name" value="wza like domain"/>
    <property type="match status" value="1"/>
</dbReference>
<protein>
    <recommendedName>
        <fullName evidence="4">Polysaccharide export protein N-terminal domain-containing protein</fullName>
    </recommendedName>
</protein>
<keyword evidence="1 3" id="KW-0732">Signal</keyword>
<evidence type="ECO:0000256" key="1">
    <source>
        <dbReference type="ARBA" id="ARBA00022729"/>
    </source>
</evidence>
<evidence type="ECO:0000256" key="2">
    <source>
        <dbReference type="SAM" id="MobiDB-lite"/>
    </source>
</evidence>
<proteinExistence type="predicted"/>
<evidence type="ECO:0000256" key="3">
    <source>
        <dbReference type="SAM" id="SignalP"/>
    </source>
</evidence>
<reference evidence="5 6" key="1">
    <citation type="submission" date="2020-01" db="EMBL/GenBank/DDBJ databases">
        <title>Dynamics of blaIMP-6 dissemination in carbapenem resistant Enterobacteriacea isolated from regional surveillance in Osaka, Japan.</title>
        <authorList>
            <person name="Abe R."/>
            <person name="Akeda Y."/>
            <person name="Sugawara Y."/>
            <person name="Yamamoto N."/>
            <person name="Tomono K."/>
            <person name="Takeuchi D."/>
            <person name="Kawahara R."/>
            <person name="Hamada S."/>
        </authorList>
    </citation>
    <scope>NUCLEOTIDE SEQUENCE [LARGE SCALE GENOMIC DNA]</scope>
    <source>
        <strain evidence="5 6">E300</strain>
    </source>
</reference>
<evidence type="ECO:0000259" key="4">
    <source>
        <dbReference type="Pfam" id="PF02563"/>
    </source>
</evidence>
<dbReference type="InterPro" id="IPR049712">
    <property type="entry name" value="Poly_export"/>
</dbReference>